<dbReference type="KEGG" id="lel:PVL30_001864"/>
<accession>A5DX09</accession>
<dbReference type="SMART" id="SM00033">
    <property type="entry name" value="CH"/>
    <property type="match status" value="1"/>
</dbReference>
<dbReference type="OrthoDB" id="21595at2759"/>
<evidence type="ECO:0000313" key="3">
    <source>
        <dbReference type="Proteomes" id="UP000001996"/>
    </source>
</evidence>
<dbReference type="PANTHER" id="PTHR47385">
    <property type="entry name" value="CALPONIN"/>
    <property type="match status" value="1"/>
</dbReference>
<dbReference type="Proteomes" id="UP000001996">
    <property type="component" value="Unassembled WGS sequence"/>
</dbReference>
<dbReference type="EMBL" id="CH981525">
    <property type="protein sequence ID" value="EDK43717.1"/>
    <property type="molecule type" value="Genomic_DNA"/>
</dbReference>
<dbReference type="OMA" id="EVKQYLY"/>
<dbReference type="eggNOG" id="KOG2046">
    <property type="taxonomic scope" value="Eukaryota"/>
</dbReference>
<dbReference type="AlphaFoldDB" id="A5DX09"/>
<reference evidence="2 3" key="1">
    <citation type="journal article" date="2009" name="Nature">
        <title>Evolution of pathogenicity and sexual reproduction in eight Candida genomes.</title>
        <authorList>
            <person name="Butler G."/>
            <person name="Rasmussen M.D."/>
            <person name="Lin M.F."/>
            <person name="Santos M.A."/>
            <person name="Sakthikumar S."/>
            <person name="Munro C.A."/>
            <person name="Rheinbay E."/>
            <person name="Grabherr M."/>
            <person name="Forche A."/>
            <person name="Reedy J.L."/>
            <person name="Agrafioti I."/>
            <person name="Arnaud M.B."/>
            <person name="Bates S."/>
            <person name="Brown A.J."/>
            <person name="Brunke S."/>
            <person name="Costanzo M.C."/>
            <person name="Fitzpatrick D.A."/>
            <person name="de Groot P.W."/>
            <person name="Harris D."/>
            <person name="Hoyer L.L."/>
            <person name="Hube B."/>
            <person name="Klis F.M."/>
            <person name="Kodira C."/>
            <person name="Lennard N."/>
            <person name="Logue M.E."/>
            <person name="Martin R."/>
            <person name="Neiman A.M."/>
            <person name="Nikolaou E."/>
            <person name="Quail M.A."/>
            <person name="Quinn J."/>
            <person name="Santos M.C."/>
            <person name="Schmitzberger F.F."/>
            <person name="Sherlock G."/>
            <person name="Shah P."/>
            <person name="Silverstein K.A."/>
            <person name="Skrzypek M.S."/>
            <person name="Soll D."/>
            <person name="Staggs R."/>
            <person name="Stansfield I."/>
            <person name="Stumpf M.P."/>
            <person name="Sudbery P.E."/>
            <person name="Srikantha T."/>
            <person name="Zeng Q."/>
            <person name="Berman J."/>
            <person name="Berriman M."/>
            <person name="Heitman J."/>
            <person name="Gow N.A."/>
            <person name="Lorenz M.C."/>
            <person name="Birren B.W."/>
            <person name="Kellis M."/>
            <person name="Cuomo C.A."/>
        </authorList>
    </citation>
    <scope>NUCLEOTIDE SEQUENCE [LARGE SCALE GENOMIC DNA]</scope>
    <source>
        <strain evidence="3">ATCC 11503 / BCRC 21390 / CBS 2605 / JCM 1781 / NBRC 1676 / NRRL YB-4239</strain>
    </source>
</reference>
<dbReference type="InParanoid" id="A5DX09"/>
<dbReference type="GO" id="GO:0030479">
    <property type="term" value="C:actin cortical patch"/>
    <property type="evidence" value="ECO:0007669"/>
    <property type="project" value="EnsemblFungi"/>
</dbReference>
<name>A5DX09_LODEL</name>
<gene>
    <name evidence="2" type="ORF">LELG_01896</name>
</gene>
<proteinExistence type="predicted"/>
<dbReference type="STRING" id="379508.A5DX09"/>
<protein>
    <recommendedName>
        <fullName evidence="1">Calponin-homology (CH) domain-containing protein</fullName>
    </recommendedName>
</protein>
<organism evidence="2 3">
    <name type="scientific">Lodderomyces elongisporus (strain ATCC 11503 / CBS 2605 / JCM 1781 / NBRC 1676 / NRRL YB-4239)</name>
    <name type="common">Yeast</name>
    <name type="synonym">Saccharomyces elongisporus</name>
    <dbReference type="NCBI Taxonomy" id="379508"/>
    <lineage>
        <taxon>Eukaryota</taxon>
        <taxon>Fungi</taxon>
        <taxon>Dikarya</taxon>
        <taxon>Ascomycota</taxon>
        <taxon>Saccharomycotina</taxon>
        <taxon>Pichiomycetes</taxon>
        <taxon>Debaryomycetaceae</taxon>
        <taxon>Candida/Lodderomyces clade</taxon>
        <taxon>Lodderomyces</taxon>
    </lineage>
</organism>
<sequence length="179" mass="20713">MTTKKNATLDTDLSDSRTQRYLAIQPDIKRYLEYTLLPHHTDLFQKQSTPTTPYQELDLAELLHDGEILCKLGQLVSELGETKVQNPTLRFKSSRMAFVQMENISWFIQLCHLIGVPQDEIFQTVDLFERKDMYQVCVTIMSFSRIVHELQPTVFKEVVGPKKSKVRPSVPSKPRSLRS</sequence>
<dbReference type="GO" id="GO:0051015">
    <property type="term" value="F:actin filament binding"/>
    <property type="evidence" value="ECO:0007669"/>
    <property type="project" value="EnsemblFungi"/>
</dbReference>
<keyword evidence="3" id="KW-1185">Reference proteome</keyword>
<dbReference type="PANTHER" id="PTHR47385:SF14">
    <property type="entry name" value="TRANSGELIN"/>
    <property type="match status" value="1"/>
</dbReference>
<dbReference type="GO" id="GO:0030674">
    <property type="term" value="F:protein-macromolecule adaptor activity"/>
    <property type="evidence" value="ECO:0007669"/>
    <property type="project" value="EnsemblFungi"/>
</dbReference>
<dbReference type="InterPro" id="IPR001715">
    <property type="entry name" value="CH_dom"/>
</dbReference>
<dbReference type="Pfam" id="PF00307">
    <property type="entry name" value="CH"/>
    <property type="match status" value="1"/>
</dbReference>
<dbReference type="Gene3D" id="1.10.418.10">
    <property type="entry name" value="Calponin-like domain"/>
    <property type="match status" value="1"/>
</dbReference>
<dbReference type="InterPro" id="IPR036872">
    <property type="entry name" value="CH_dom_sf"/>
</dbReference>
<dbReference type="HOGENOM" id="CLU_055232_2_1_1"/>
<dbReference type="PROSITE" id="PS50021">
    <property type="entry name" value="CH"/>
    <property type="match status" value="1"/>
</dbReference>
<dbReference type="GO" id="GO:0007015">
    <property type="term" value="P:actin filament organization"/>
    <property type="evidence" value="ECO:0007669"/>
    <property type="project" value="EnsemblFungi"/>
</dbReference>
<evidence type="ECO:0000259" key="1">
    <source>
        <dbReference type="PROSITE" id="PS50021"/>
    </source>
</evidence>
<dbReference type="VEuPathDB" id="FungiDB:LELG_01896"/>
<dbReference type="FunCoup" id="A5DX09">
    <property type="interactions" value="800"/>
</dbReference>
<dbReference type="GeneID" id="5233880"/>
<dbReference type="SUPFAM" id="SSF47576">
    <property type="entry name" value="Calponin-homology domain, CH-domain"/>
    <property type="match status" value="1"/>
</dbReference>
<evidence type="ECO:0000313" key="2">
    <source>
        <dbReference type="EMBL" id="EDK43717.1"/>
    </source>
</evidence>
<feature type="domain" description="Calponin-homology (CH)" evidence="1">
    <location>
        <begin position="30"/>
        <end position="147"/>
    </location>
</feature>
<dbReference type="InterPro" id="IPR050606">
    <property type="entry name" value="Calponin-like"/>
</dbReference>